<proteinExistence type="predicted"/>
<dbReference type="EMBL" id="JACCJB010000002">
    <property type="protein sequence ID" value="KAF6230382.1"/>
    <property type="molecule type" value="Genomic_DNA"/>
</dbReference>
<feature type="compositionally biased region" description="Basic and acidic residues" evidence="1">
    <location>
        <begin position="635"/>
        <end position="651"/>
    </location>
</feature>
<protein>
    <submittedName>
        <fullName evidence="2">Uncharacterized protein</fullName>
    </submittedName>
</protein>
<evidence type="ECO:0000313" key="2">
    <source>
        <dbReference type="EMBL" id="KAF6230382.1"/>
    </source>
</evidence>
<keyword evidence="3" id="KW-1185">Reference proteome</keyword>
<reference evidence="2 3" key="1">
    <citation type="journal article" date="2020" name="Genomics">
        <title>Complete, high-quality genomes from long-read metagenomic sequencing of two wolf lichen thalli reveals enigmatic genome architecture.</title>
        <authorList>
            <person name="McKenzie S.K."/>
            <person name="Walston R.F."/>
            <person name="Allen J.L."/>
        </authorList>
    </citation>
    <scope>NUCLEOTIDE SEQUENCE [LARGE SCALE GENOMIC DNA]</scope>
    <source>
        <strain evidence="2">WasteWater1</strain>
    </source>
</reference>
<evidence type="ECO:0000256" key="1">
    <source>
        <dbReference type="SAM" id="MobiDB-lite"/>
    </source>
</evidence>
<sequence>MSAASPLVQTHSSSFTSASRSVVNNHTYRIASATTVPPTSSYLNPSYAGNYKSINTNQSLNSGTCAIAGGHCPSKQNNESVRTTNATGVNDQCVLWDPSCPGDRTLAIDKFFDPTFQGDLLRNKCFIEAGSINLGNSSTCDIHNSSDSTSEFQSMKNWMRSRQCVTANTEWAVNTTDLLDPDSHVAIQMDPYSYHIMSGANPSCCGECELDVKNVDVYYWPEPVVNTSCLSIIGDSIRPLGYGATKTVDSNNETTTYWGCDASMETDYITRYSSAITYPVVTITASISTIGSLLIKASLFDPWSPSPCTVSDLMSQGSNISADIRDKHATMHARDHTLITPASVTHNGSLPVTTIVSGNFTLKVSHTNGNIKCVSTSPSVYARFHGITATDQCGGVVLSTTMVAFDPGELSTIAGPLGGPYGLGNAGLGNDVNGGNPFSTKSFNFNDLPCPPQSVMPGEPYRPLIAMPSKLKEIVPWFSKCDYDYFTAYDPPSALTIETALAPPIVQNEPKAHPWAPVPSPTLTSEARQIVGTETSIPIPANVPTLDQPKATVTTTSVPPKQNGPHPNDPATHESQPSQPLSNPVESSGDLKGGNDPQQNNDPQQSIDPKHGSDSSSVGDPKQASDPNQSNSPKEGNDNSRDPGQETDPKPNSDPNQADDSQGLTQNAGAVAQSDPKQNNDANPFDNLAEGQTTTINNQAVQPLPHGISIAGTTLTAGAPPITVSGTPIQLGPSALIIGASTIPLPSAGPNSITTTIAGHVITAAPNAIAVAGTTLTRGAPPITVSGTPIRLASSALIVGTSTLPLAAPALAPTPITTTIAGQAITAAPNAVALAGTTLNPGAPATTIDGTTLSLNPAGQFLLNAQTIPLPSTKTPLTTTTSIANEPITAAPNLLLIAGSSLTPGSPGTTISGTFLSLNTASALLLGSQTIPLFSASPLPLTTTIANHVITASPHGIAIAGTTLTPGASGITLGGTLVSLNTAGSVVVGSKTIALQSSGGSVGLEGLIMGAFGSNGPFGSVTGSPPSSTVGSAGLGGTNGTSGGVQVFEGRAARLKGLFLGNGMVGSVGSRIPRLNTLSSPKRV</sequence>
<feature type="compositionally biased region" description="Low complexity" evidence="1">
    <location>
        <begin position="595"/>
        <end position="607"/>
    </location>
</feature>
<feature type="compositionally biased region" description="Polar residues" evidence="1">
    <location>
        <begin position="551"/>
        <end position="560"/>
    </location>
</feature>
<evidence type="ECO:0000313" key="3">
    <source>
        <dbReference type="Proteomes" id="UP000593566"/>
    </source>
</evidence>
<dbReference type="Proteomes" id="UP000593566">
    <property type="component" value="Unassembled WGS sequence"/>
</dbReference>
<comment type="caution">
    <text evidence="2">The sequence shown here is derived from an EMBL/GenBank/DDBJ whole genome shotgun (WGS) entry which is preliminary data.</text>
</comment>
<organism evidence="2 3">
    <name type="scientific">Letharia lupina</name>
    <dbReference type="NCBI Taxonomy" id="560253"/>
    <lineage>
        <taxon>Eukaryota</taxon>
        <taxon>Fungi</taxon>
        <taxon>Dikarya</taxon>
        <taxon>Ascomycota</taxon>
        <taxon>Pezizomycotina</taxon>
        <taxon>Lecanoromycetes</taxon>
        <taxon>OSLEUM clade</taxon>
        <taxon>Lecanoromycetidae</taxon>
        <taxon>Lecanorales</taxon>
        <taxon>Lecanorineae</taxon>
        <taxon>Parmeliaceae</taxon>
        <taxon>Letharia</taxon>
    </lineage>
</organism>
<dbReference type="GeneID" id="59333130"/>
<feature type="region of interest" description="Disordered" evidence="1">
    <location>
        <begin position="535"/>
        <end position="663"/>
    </location>
</feature>
<dbReference type="AlphaFoldDB" id="A0A8H6FKW4"/>
<name>A0A8H6FKW4_9LECA</name>
<dbReference type="RefSeq" id="XP_037157639.1">
    <property type="nucleotide sequence ID" value="XM_037295638.1"/>
</dbReference>
<feature type="compositionally biased region" description="Polar residues" evidence="1">
    <location>
        <begin position="625"/>
        <end position="634"/>
    </location>
</feature>
<feature type="compositionally biased region" description="Polar residues" evidence="1">
    <location>
        <begin position="573"/>
        <end position="586"/>
    </location>
</feature>
<accession>A0A8H6FKW4</accession>
<gene>
    <name evidence="2" type="ORF">HO133_004724</name>
</gene>
<feature type="compositionally biased region" description="Polar residues" evidence="1">
    <location>
        <begin position="653"/>
        <end position="663"/>
    </location>
</feature>